<evidence type="ECO:0000313" key="2">
    <source>
        <dbReference type="EMBL" id="QWF69873.1"/>
    </source>
</evidence>
<evidence type="ECO:0000313" key="3">
    <source>
        <dbReference type="Proteomes" id="UP000676649"/>
    </source>
</evidence>
<keyword evidence="3" id="KW-1185">Reference proteome</keyword>
<evidence type="ECO:0008006" key="4">
    <source>
        <dbReference type="Google" id="ProtNLM"/>
    </source>
</evidence>
<name>A0A975R938_9GAMM</name>
<sequence length="277" mass="29997">MRQPKYKKCLLGTAIVLATCSVPAQATLTDYGYGLVIDSALSFAWAKDANLFLTLATKSGNASSFVNTVISANGGQVSDGGTGTHTLNPTEFDTTTGQLDWWAAQAFIGYLNNIDYLGHTTWTLPSVTPLNIGGLSYNGSTDFGYNTSSTSSYLAYLYNAELANPNLYLNQSTPAHNSSWTGTADPNFTNAANGQPDAFTNLASGFYWTGTEYSNYLHDAWAFDTSQGLQFNENKTTLFYAWFGATAVPETSTTWMLSLALLTMLGFKHRSLRSKAI</sequence>
<dbReference type="RefSeq" id="WP_215580446.1">
    <property type="nucleotide sequence ID" value="NZ_CP073754.1"/>
</dbReference>
<organism evidence="2 3">
    <name type="scientific">Methylomonas paludis</name>
    <dbReference type="NCBI Taxonomy" id="1173101"/>
    <lineage>
        <taxon>Bacteria</taxon>
        <taxon>Pseudomonadati</taxon>
        <taxon>Pseudomonadota</taxon>
        <taxon>Gammaproteobacteria</taxon>
        <taxon>Methylococcales</taxon>
        <taxon>Methylococcaceae</taxon>
        <taxon>Methylomonas</taxon>
    </lineage>
</organism>
<dbReference type="AlphaFoldDB" id="A0A975R938"/>
<reference evidence="2" key="1">
    <citation type="submission" date="2021-04" db="EMBL/GenBank/DDBJ databases">
        <title>Draft genome sequence data of methanotrophic Methylovulum sp. strain S1L and Methylomonas sp. strain S2AM isolated from boreal lake water columns.</title>
        <authorList>
            <person name="Rissanen A.J."/>
            <person name="Mangayil R."/>
            <person name="Svenning M.M."/>
            <person name="Khanongnuch R."/>
        </authorList>
    </citation>
    <scope>NUCLEOTIDE SEQUENCE</scope>
    <source>
        <strain evidence="2">S2AM</strain>
    </source>
</reference>
<dbReference type="EMBL" id="CP073754">
    <property type="protein sequence ID" value="QWF69873.1"/>
    <property type="molecule type" value="Genomic_DNA"/>
</dbReference>
<evidence type="ECO:0000256" key="1">
    <source>
        <dbReference type="SAM" id="SignalP"/>
    </source>
</evidence>
<accession>A0A975R938</accession>
<feature type="chain" id="PRO_5036834063" description="PEP-CTERM protein-sorting domain-containing protein" evidence="1">
    <location>
        <begin position="27"/>
        <end position="277"/>
    </location>
</feature>
<protein>
    <recommendedName>
        <fullName evidence="4">PEP-CTERM protein-sorting domain-containing protein</fullName>
    </recommendedName>
</protein>
<dbReference type="KEGG" id="mpad:KEF85_10930"/>
<proteinExistence type="predicted"/>
<gene>
    <name evidence="2" type="ORF">KEF85_10930</name>
</gene>
<dbReference type="Proteomes" id="UP000676649">
    <property type="component" value="Chromosome"/>
</dbReference>
<feature type="signal peptide" evidence="1">
    <location>
        <begin position="1"/>
        <end position="26"/>
    </location>
</feature>
<keyword evidence="1" id="KW-0732">Signal</keyword>